<feature type="region of interest" description="Disordered" evidence="1">
    <location>
        <begin position="511"/>
        <end position="649"/>
    </location>
</feature>
<evidence type="ECO:0000256" key="1">
    <source>
        <dbReference type="SAM" id="MobiDB-lite"/>
    </source>
</evidence>
<dbReference type="EMBL" id="HBIM01023032">
    <property type="protein sequence ID" value="CAE0420256.1"/>
    <property type="molecule type" value="Transcribed_RNA"/>
</dbReference>
<feature type="region of interest" description="Disordered" evidence="1">
    <location>
        <begin position="1"/>
        <end position="169"/>
    </location>
</feature>
<feature type="compositionally biased region" description="Basic and acidic residues" evidence="1">
    <location>
        <begin position="559"/>
        <end position="570"/>
    </location>
</feature>
<feature type="compositionally biased region" description="Basic and acidic residues" evidence="1">
    <location>
        <begin position="155"/>
        <end position="167"/>
    </location>
</feature>
<reference evidence="2" key="1">
    <citation type="submission" date="2021-01" db="EMBL/GenBank/DDBJ databases">
        <authorList>
            <person name="Corre E."/>
            <person name="Pelletier E."/>
            <person name="Niang G."/>
            <person name="Scheremetjew M."/>
            <person name="Finn R."/>
            <person name="Kale V."/>
            <person name="Holt S."/>
            <person name="Cochrane G."/>
            <person name="Meng A."/>
            <person name="Brown T."/>
            <person name="Cohen L."/>
        </authorList>
    </citation>
    <scope>NUCLEOTIDE SEQUENCE</scope>
    <source>
        <strain evidence="2">CCMP127</strain>
    </source>
</reference>
<feature type="compositionally biased region" description="Polar residues" evidence="1">
    <location>
        <begin position="571"/>
        <end position="597"/>
    </location>
</feature>
<feature type="region of interest" description="Disordered" evidence="1">
    <location>
        <begin position="401"/>
        <end position="444"/>
    </location>
</feature>
<feature type="compositionally biased region" description="Basic and acidic residues" evidence="1">
    <location>
        <begin position="88"/>
        <end position="106"/>
    </location>
</feature>
<evidence type="ECO:0000313" key="2">
    <source>
        <dbReference type="EMBL" id="CAE0420256.1"/>
    </source>
</evidence>
<feature type="compositionally biased region" description="Polar residues" evidence="1">
    <location>
        <begin position="77"/>
        <end position="87"/>
    </location>
</feature>
<sequence>MSARTGEEGVINGSPEAEAAGVSGAKLNTPGEGTGPSYQMHAIKGSTTAGPEEPTLESATNKRVAEPLGAQIEPSGTIDSFQDSRPGSTERDAVHSSDKSTLDSKVHATVLEQGAGGMKMESPAQPQAPKDAPTNTSDEVVAEGVAVADSRKRRPSSDDLESKENKRAKANPQFRMISFPVRLEEVSRKASHLSPKQKLESLKACILKETKTVHGPNGPERLFAAYWSHLANQVVEGSSKTGASSFFKSFLKNKKLKRLHNQLVLAILKRSYATSQPKEDTDGSIPDYLRNKVKAYKRSGTEMLIEQGSIRSNLNLDTSRKPTLALHPIKALTQRSQNHLKTGLRIPGALSIDPKVRNAAAKEGLAPSENAIWLLVIAARQYAATILKSCTEVKRSAIMGKHTRVPLPRPHTLSYKPKPGEANKKTSPAPKASQATRNSGPSGPLRITAFDVHTLITQLPMGAVGSLAGTVSRHSFERTLLHSVDTGSSLVSGETLDSLRRFFVSRINARAAQATRETSRKTANATATLEDRKSPHGGLGRGAKDLASLRARSSFTSKNEGENSAERSDTGGHQASGQNIGSQGASVPTEAQQQGDNQSGGRRGKGSGVKNLRAMLARNKPLNPSESAGGQMAEGQSPSTGNSTNQEKP</sequence>
<organism evidence="2">
    <name type="scientific">Amphora coffeiformis</name>
    <dbReference type="NCBI Taxonomy" id="265554"/>
    <lineage>
        <taxon>Eukaryota</taxon>
        <taxon>Sar</taxon>
        <taxon>Stramenopiles</taxon>
        <taxon>Ochrophyta</taxon>
        <taxon>Bacillariophyta</taxon>
        <taxon>Bacillariophyceae</taxon>
        <taxon>Bacillariophycidae</taxon>
        <taxon>Thalassiophysales</taxon>
        <taxon>Catenulaceae</taxon>
        <taxon>Amphora</taxon>
    </lineage>
</organism>
<name>A0A7S3LEV5_9STRA</name>
<dbReference type="AlphaFoldDB" id="A0A7S3LEV5"/>
<feature type="compositionally biased region" description="Polar residues" evidence="1">
    <location>
        <begin position="622"/>
        <end position="649"/>
    </location>
</feature>
<protein>
    <submittedName>
        <fullName evidence="2">Uncharacterized protein</fullName>
    </submittedName>
</protein>
<accession>A0A7S3LEV5</accession>
<gene>
    <name evidence="2" type="ORF">ACOF00016_LOCUS17043</name>
</gene>
<proteinExistence type="predicted"/>